<keyword evidence="5" id="KW-1185">Reference proteome</keyword>
<name>K7AEM0_9ALTE</name>
<evidence type="ECO:0000313" key="5">
    <source>
        <dbReference type="Proteomes" id="UP000006322"/>
    </source>
</evidence>
<dbReference type="Proteomes" id="UP000006322">
    <property type="component" value="Unassembled WGS sequence"/>
</dbReference>
<sequence length="1124" mass="125413">MKKITNIFYIGDWQVTPATNSLRCANVVKQLEPKAMDVLLLLCQQRHVHGAEQVLSADDIADKCWGNDIGDNPVHKAITQLRKAFDDKPSAPKYIETIRKRGYRIVAKLDLPLEEGVSPDNKIQNVWQGGSPFPGLSAFEPDESSVFFGRNEQITTLLSRVSSLVSAQQAFGLILGPSGSGKSSLVNAGLLPRLIHRNGYDGIGVVSYTSLDFADVSQSRLFIDLASALLDWDVNDLPVFDGLSADMLANTLQTDCQQVINLCQNALSNQSLEQATLEHVDKHRAHYAKPHFFLLIDRLEVLLSSPVFDAQERSDFLAAIDALATSGCILIFSACRNDFYPLVVTHPSLMSGKDKGAHFDLLAPSPAELSQMIRLPAKAANLSWTIEPNSTTPLDEVLCFEAANHPDALPMLQYTLQELYEQRSADNEMRYSVYRKLGGIEGAIGKKAEALYLQLSAAQQAQLEYVLSLLVTLNPDGETVTSRAARWSQLHHDPIKQTSRHEFVQAMVDSRLFVSHLQNDEPCFSLAHEALLRKWARASQWISNHQEGLQIKSRLQQLAGRWLYEHKNNAYLLAEGKPLQEALSLQSSSVFTLEENEHALIKASQKSGNIKRWLKRTTVTLLCVLTFTALFMSVKSQQAESLAQHKRLEAESLLGFMVGEFADKLRSVKRMDLLDGISNKALEYFSQQDDDAEASALFSFINTEQNFKTRFQHAQTLGAMGEVAYSRNKNDEAKQAFSSAKTILDKLYAIQPQNLELLKTLGANAFWLGQLAMDKTEFTSAKSHFESYLSYSQLMNQLKPNSDEAKLELSYAYLAMGAVNSKLQNMSTAKVAFEKALAIQYELVKDAPQTDISHLKIANTLEWLAETEEQLGDLRQAVNTRKKVQSIVTDLLTSHSGNGDLIESLAYSYLNNANVLYYLGQYTAANQAALSAKANLTTLLTQDPSNEVWQLDMLRARAFDLYLTTLTHDAPPAQTIAWPEFQRILTSIKKSHSLIAIIIKNYQLRGDWHLAYSAIELAKSKLEELLSGQPSNHLFLTTLSNIYLLEAKQNLHAQSQKSDRLISNSGKLNACQQAMSLLQPIITDNSSYEVLLPYVQAYDCLGRLDKVENLAAKLALMQIKNYSF</sequence>
<organism evidence="4 5">
    <name type="scientific">Paraglaciecola polaris LMG 21857</name>
    <dbReference type="NCBI Taxonomy" id="1129793"/>
    <lineage>
        <taxon>Bacteria</taxon>
        <taxon>Pseudomonadati</taxon>
        <taxon>Pseudomonadota</taxon>
        <taxon>Gammaproteobacteria</taxon>
        <taxon>Alteromonadales</taxon>
        <taxon>Alteromonadaceae</taxon>
        <taxon>Paraglaciecola</taxon>
    </lineage>
</organism>
<dbReference type="Gene3D" id="1.10.10.10">
    <property type="entry name" value="Winged helix-like DNA-binding domain superfamily/Winged helix DNA-binding domain"/>
    <property type="match status" value="1"/>
</dbReference>
<dbReference type="EMBL" id="BAER01000073">
    <property type="protein sequence ID" value="GAC33760.1"/>
    <property type="molecule type" value="Genomic_DNA"/>
</dbReference>
<dbReference type="GO" id="GO:0006355">
    <property type="term" value="P:regulation of DNA-templated transcription"/>
    <property type="evidence" value="ECO:0007669"/>
    <property type="project" value="InterPro"/>
</dbReference>
<dbReference type="SUPFAM" id="SSF52540">
    <property type="entry name" value="P-loop containing nucleoside triphosphate hydrolases"/>
    <property type="match status" value="1"/>
</dbReference>
<dbReference type="Pfam" id="PF00486">
    <property type="entry name" value="Trans_reg_C"/>
    <property type="match status" value="1"/>
</dbReference>
<dbReference type="Pfam" id="PF20703">
    <property type="entry name" value="nSTAND1"/>
    <property type="match status" value="1"/>
</dbReference>
<dbReference type="InterPro" id="IPR019734">
    <property type="entry name" value="TPR_rpt"/>
</dbReference>
<evidence type="ECO:0000259" key="3">
    <source>
        <dbReference type="PROSITE" id="PS51755"/>
    </source>
</evidence>
<dbReference type="InterPro" id="IPR049052">
    <property type="entry name" value="nSTAND1"/>
</dbReference>
<protein>
    <submittedName>
        <fullName evidence="4">Transcriptional regulator, CadC</fullName>
    </submittedName>
</protein>
<reference evidence="5" key="1">
    <citation type="journal article" date="2014" name="Environ. Microbiol.">
        <title>Comparative genomics of the marine bacterial genus Glaciecola reveals the high degree of genomic diversity and genomic characteristic for cold adaptation.</title>
        <authorList>
            <person name="Qin Q.L."/>
            <person name="Xie B.B."/>
            <person name="Yu Y."/>
            <person name="Shu Y.L."/>
            <person name="Rong J.C."/>
            <person name="Zhang Y.J."/>
            <person name="Zhao D.L."/>
            <person name="Chen X.L."/>
            <person name="Zhang X.Y."/>
            <person name="Chen B."/>
            <person name="Zhou B.C."/>
            <person name="Zhang Y.Z."/>
        </authorList>
    </citation>
    <scope>NUCLEOTIDE SEQUENCE [LARGE SCALE GENOMIC DNA]</scope>
    <source>
        <strain evidence="5">LMG 21857</strain>
    </source>
</reference>
<dbReference type="GO" id="GO:0000160">
    <property type="term" value="P:phosphorelay signal transduction system"/>
    <property type="evidence" value="ECO:0007669"/>
    <property type="project" value="InterPro"/>
</dbReference>
<feature type="DNA-binding region" description="OmpR/PhoB-type" evidence="2">
    <location>
        <begin position="5"/>
        <end position="107"/>
    </location>
</feature>
<dbReference type="InterPro" id="IPR011990">
    <property type="entry name" value="TPR-like_helical_dom_sf"/>
</dbReference>
<evidence type="ECO:0000256" key="2">
    <source>
        <dbReference type="PROSITE-ProRule" id="PRU01091"/>
    </source>
</evidence>
<dbReference type="InterPro" id="IPR036388">
    <property type="entry name" value="WH-like_DNA-bd_sf"/>
</dbReference>
<feature type="domain" description="OmpR/PhoB-type" evidence="3">
    <location>
        <begin position="5"/>
        <end position="107"/>
    </location>
</feature>
<dbReference type="InterPro" id="IPR001867">
    <property type="entry name" value="OmpR/PhoB-type_DNA-bd"/>
</dbReference>
<evidence type="ECO:0000313" key="4">
    <source>
        <dbReference type="EMBL" id="GAC33760.1"/>
    </source>
</evidence>
<dbReference type="RefSeq" id="WP_007105527.1">
    <property type="nucleotide sequence ID" value="NZ_BAER01000073.1"/>
</dbReference>
<dbReference type="GO" id="GO:0003677">
    <property type="term" value="F:DNA binding"/>
    <property type="evidence" value="ECO:0007669"/>
    <property type="project" value="UniProtKB-UniRule"/>
</dbReference>
<keyword evidence="1 2" id="KW-0238">DNA-binding</keyword>
<dbReference type="InterPro" id="IPR027417">
    <property type="entry name" value="P-loop_NTPase"/>
</dbReference>
<dbReference type="CDD" id="cd00383">
    <property type="entry name" value="trans_reg_C"/>
    <property type="match status" value="1"/>
</dbReference>
<dbReference type="PANTHER" id="PTHR47691:SF3">
    <property type="entry name" value="HTH-TYPE TRANSCRIPTIONAL REGULATOR RV0890C-RELATED"/>
    <property type="match status" value="1"/>
</dbReference>
<dbReference type="SMART" id="SM00028">
    <property type="entry name" value="TPR"/>
    <property type="match status" value="2"/>
</dbReference>
<gene>
    <name evidence="4" type="ORF">GPLA_2866</name>
</gene>
<dbReference type="Gene3D" id="1.25.40.10">
    <property type="entry name" value="Tetratricopeptide repeat domain"/>
    <property type="match status" value="1"/>
</dbReference>
<dbReference type="SMART" id="SM00862">
    <property type="entry name" value="Trans_reg_C"/>
    <property type="match status" value="1"/>
</dbReference>
<accession>K7AEM0</accession>
<dbReference type="PANTHER" id="PTHR47691">
    <property type="entry name" value="REGULATOR-RELATED"/>
    <property type="match status" value="1"/>
</dbReference>
<comment type="caution">
    <text evidence="4">The sequence shown here is derived from an EMBL/GenBank/DDBJ whole genome shotgun (WGS) entry which is preliminary data.</text>
</comment>
<proteinExistence type="predicted"/>
<dbReference type="AlphaFoldDB" id="K7AEM0"/>
<evidence type="ECO:0000256" key="1">
    <source>
        <dbReference type="ARBA" id="ARBA00023125"/>
    </source>
</evidence>
<dbReference type="SUPFAM" id="SSF46894">
    <property type="entry name" value="C-terminal effector domain of the bipartite response regulators"/>
    <property type="match status" value="1"/>
</dbReference>
<dbReference type="InterPro" id="IPR016032">
    <property type="entry name" value="Sig_transdc_resp-reg_C-effctor"/>
</dbReference>
<dbReference type="PROSITE" id="PS51755">
    <property type="entry name" value="OMPR_PHOB"/>
    <property type="match status" value="1"/>
</dbReference>
<dbReference type="SUPFAM" id="SSF48452">
    <property type="entry name" value="TPR-like"/>
    <property type="match status" value="1"/>
</dbReference>
<dbReference type="STRING" id="1129793.GPLA_2866"/>